<dbReference type="InterPro" id="IPR000259">
    <property type="entry name" value="Adhesion_dom_fimbrial"/>
</dbReference>
<evidence type="ECO:0000256" key="5">
    <source>
        <dbReference type="SAM" id="SignalP"/>
    </source>
</evidence>
<evidence type="ECO:0000259" key="6">
    <source>
        <dbReference type="Pfam" id="PF00419"/>
    </source>
</evidence>
<accession>A0A833PJB1</accession>
<dbReference type="GO" id="GO:0043709">
    <property type="term" value="P:cell adhesion involved in single-species biofilm formation"/>
    <property type="evidence" value="ECO:0007669"/>
    <property type="project" value="TreeGrafter"/>
</dbReference>
<organism evidence="7 8">
    <name type="scientific">Acinetobacter bereziniae</name>
    <name type="common">Acinetobacter genomosp. 10</name>
    <dbReference type="NCBI Taxonomy" id="106648"/>
    <lineage>
        <taxon>Bacteria</taxon>
        <taxon>Pseudomonadati</taxon>
        <taxon>Pseudomonadota</taxon>
        <taxon>Gammaproteobacteria</taxon>
        <taxon>Moraxellales</taxon>
        <taxon>Moraxellaceae</taxon>
        <taxon>Acinetobacter</taxon>
    </lineage>
</organism>
<evidence type="ECO:0000313" key="7">
    <source>
        <dbReference type="EMBL" id="KAF1027709.1"/>
    </source>
</evidence>
<dbReference type="Gene3D" id="2.60.40.1090">
    <property type="entry name" value="Fimbrial-type adhesion domain"/>
    <property type="match status" value="1"/>
</dbReference>
<evidence type="ECO:0000256" key="4">
    <source>
        <dbReference type="ARBA" id="ARBA00023263"/>
    </source>
</evidence>
<dbReference type="Pfam" id="PF00419">
    <property type="entry name" value="Fimbrial"/>
    <property type="match status" value="1"/>
</dbReference>
<name>A0A833PJB1_ACIBZ</name>
<dbReference type="InterPro" id="IPR050263">
    <property type="entry name" value="Bact_Fimbrial_Adh_Pro"/>
</dbReference>
<dbReference type="InterPro" id="IPR036937">
    <property type="entry name" value="Adhesion_dom_fimbrial_sf"/>
</dbReference>
<comment type="caution">
    <text evidence="7">The sequence shown here is derived from an EMBL/GenBank/DDBJ whole genome shotgun (WGS) entry which is preliminary data.</text>
</comment>
<sequence length="355" mass="38123">MLKYKFLLMLCTLPASAVVFADCGVGSNFTGGYNMPTMSASTMNINKYEGTSVQSNIYSREVASANFDIFRVYTGCTVGVNRTILGNVFANNVTAYDTNISRLTAYPALGIKVEMGDAPASSALKTLNTNELAIYNYSGDTHGVKLRVTLYVLPRTATMTSYPTNINISNLRIATISLRRVSDNALIPSGTQIPVFLNATVNISESTCSLSQSSYTINLPDASVRDLGLVGNETALSSGNTATISINCANLNDGAGREIKAYTTDALNQSNASNILVNQVGTGYATGVGIRLRDKNNNIISLDPNQSKSTNKWTFGNMSTSQLIQHTIKANYVRTANTVTPGLVRAQAYLNIIYD</sequence>
<dbReference type="PANTHER" id="PTHR33420:SF3">
    <property type="entry name" value="FIMBRIAL SUBUNIT ELFA"/>
    <property type="match status" value="1"/>
</dbReference>
<dbReference type="EMBL" id="WNDP01000007">
    <property type="protein sequence ID" value="KAF1027709.1"/>
    <property type="molecule type" value="Genomic_DNA"/>
</dbReference>
<dbReference type="GO" id="GO:0009289">
    <property type="term" value="C:pilus"/>
    <property type="evidence" value="ECO:0007669"/>
    <property type="project" value="UniProtKB-SubCell"/>
</dbReference>
<reference evidence="8" key="1">
    <citation type="journal article" date="2020" name="MBio">
        <title>Horizontal gene transfer to a defensive symbiont with a reduced genome amongst a multipartite beetle microbiome.</title>
        <authorList>
            <person name="Waterworth S.C."/>
            <person name="Florez L.V."/>
            <person name="Rees E.R."/>
            <person name="Hertweck C."/>
            <person name="Kaltenpoth M."/>
            <person name="Kwan J.C."/>
        </authorList>
    </citation>
    <scope>NUCLEOTIDE SEQUENCE [LARGE SCALE GENOMIC DNA]</scope>
</reference>
<dbReference type="Proteomes" id="UP000490535">
    <property type="component" value="Unassembled WGS sequence"/>
</dbReference>
<evidence type="ECO:0000256" key="3">
    <source>
        <dbReference type="ARBA" id="ARBA00022729"/>
    </source>
</evidence>
<comment type="similarity">
    <text evidence="2">Belongs to the fimbrial protein family.</text>
</comment>
<gene>
    <name evidence="7" type="ORF">GAK29_00520</name>
</gene>
<keyword evidence="3 5" id="KW-0732">Signal</keyword>
<dbReference type="InterPro" id="IPR008966">
    <property type="entry name" value="Adhesion_dom_sf"/>
</dbReference>
<feature type="signal peptide" evidence="5">
    <location>
        <begin position="1"/>
        <end position="21"/>
    </location>
</feature>
<proteinExistence type="inferred from homology"/>
<dbReference type="PANTHER" id="PTHR33420">
    <property type="entry name" value="FIMBRIAL SUBUNIT ELFA-RELATED"/>
    <property type="match status" value="1"/>
</dbReference>
<evidence type="ECO:0000256" key="1">
    <source>
        <dbReference type="ARBA" id="ARBA00004561"/>
    </source>
</evidence>
<comment type="subcellular location">
    <subcellularLocation>
        <location evidence="1">Fimbrium</location>
    </subcellularLocation>
</comment>
<dbReference type="AlphaFoldDB" id="A0A833PJB1"/>
<feature type="domain" description="Fimbrial-type adhesion" evidence="6">
    <location>
        <begin position="200"/>
        <end position="355"/>
    </location>
</feature>
<keyword evidence="4" id="KW-0281">Fimbrium</keyword>
<protein>
    <recommendedName>
        <fullName evidence="6">Fimbrial-type adhesion domain-containing protein</fullName>
    </recommendedName>
</protein>
<dbReference type="SUPFAM" id="SSF49401">
    <property type="entry name" value="Bacterial adhesins"/>
    <property type="match status" value="1"/>
</dbReference>
<evidence type="ECO:0000313" key="8">
    <source>
        <dbReference type="Proteomes" id="UP000490535"/>
    </source>
</evidence>
<evidence type="ECO:0000256" key="2">
    <source>
        <dbReference type="ARBA" id="ARBA00006671"/>
    </source>
</evidence>
<feature type="chain" id="PRO_5032907845" description="Fimbrial-type adhesion domain-containing protein" evidence="5">
    <location>
        <begin position="22"/>
        <end position="355"/>
    </location>
</feature>